<reference evidence="1 2" key="1">
    <citation type="submission" date="2013-03" db="EMBL/GenBank/DDBJ databases">
        <title>Salinisphaera hydrothermalis C41B8 Genome Sequencing.</title>
        <authorList>
            <person name="Li C."/>
            <person name="Lai Q."/>
            <person name="Shao Z."/>
        </authorList>
    </citation>
    <scope>NUCLEOTIDE SEQUENCE [LARGE SCALE GENOMIC DNA]</scope>
    <source>
        <strain evidence="1 2">C41B8</strain>
    </source>
</reference>
<sequence>MRTTSNSECFAASSGPELDFEMMLLTVPESLRFYFESASNIEVIDGLVGKLTKGSKTSPDDMGPNDLATFHKALLAAYQTQVDYWQFHKDIWDATWGVAIAAHNHSKQGQLTPCAPHEYAGELSIDYVWDDAFYYMHRFEHKPALKGGTLVTGVWARPRGVKLMCYIEDGVYDLSNGLDLDASLWAADHPDDNRYSVASEPLEGAQTLNYGLLHAAASHALKVISAA</sequence>
<name>A0A084IGU5_SALHC</name>
<organism evidence="1 2">
    <name type="scientific">Salinisphaera hydrothermalis (strain C41B8)</name>
    <dbReference type="NCBI Taxonomy" id="1304275"/>
    <lineage>
        <taxon>Bacteria</taxon>
        <taxon>Pseudomonadati</taxon>
        <taxon>Pseudomonadota</taxon>
        <taxon>Gammaproteobacteria</taxon>
        <taxon>Salinisphaerales</taxon>
        <taxon>Salinisphaeraceae</taxon>
        <taxon>Salinisphaera</taxon>
    </lineage>
</organism>
<dbReference type="Proteomes" id="UP000028302">
    <property type="component" value="Unassembled WGS sequence"/>
</dbReference>
<dbReference type="EMBL" id="APNK01000045">
    <property type="protein sequence ID" value="KEZ75929.1"/>
    <property type="molecule type" value="Genomic_DNA"/>
</dbReference>
<evidence type="ECO:0000313" key="1">
    <source>
        <dbReference type="EMBL" id="KEZ75929.1"/>
    </source>
</evidence>
<evidence type="ECO:0000313" key="2">
    <source>
        <dbReference type="Proteomes" id="UP000028302"/>
    </source>
</evidence>
<keyword evidence="2" id="KW-1185">Reference proteome</keyword>
<accession>A0A084IGU5</accession>
<proteinExistence type="predicted"/>
<comment type="caution">
    <text evidence="1">The sequence shown here is derived from an EMBL/GenBank/DDBJ whole genome shotgun (WGS) entry which is preliminary data.</text>
</comment>
<protein>
    <submittedName>
        <fullName evidence="1">Uncharacterized protein</fullName>
    </submittedName>
</protein>
<dbReference type="AlphaFoldDB" id="A0A084IGU5"/>
<gene>
    <name evidence="1" type="ORF">C41B8_17406</name>
</gene>